<reference evidence="1" key="1">
    <citation type="submission" date="2020-05" db="EMBL/GenBank/DDBJ databases">
        <authorList>
            <person name="Chiriac C."/>
            <person name="Salcher M."/>
            <person name="Ghai R."/>
            <person name="Kavagutti S V."/>
        </authorList>
    </citation>
    <scope>NUCLEOTIDE SEQUENCE</scope>
</reference>
<sequence length="115" mass="12191">MITTHNGIDASTASITAAFANFGGTNTTETFAPVAAIASLTLLKTGMPSTSWPPLPGVTPATTLEPLATMRRVCFVPSEPVMPCTKILLFASKKIAIRSPTYLQLVGQRDEPHHP</sequence>
<protein>
    <submittedName>
        <fullName evidence="1">Unannotated protein</fullName>
    </submittedName>
</protein>
<dbReference type="EMBL" id="CAFBQG010000089">
    <property type="protein sequence ID" value="CAB5049576.1"/>
    <property type="molecule type" value="Genomic_DNA"/>
</dbReference>
<gene>
    <name evidence="1" type="ORF">UFOPK4301_00799</name>
</gene>
<accession>A0A6J7T944</accession>
<proteinExistence type="predicted"/>
<evidence type="ECO:0000313" key="1">
    <source>
        <dbReference type="EMBL" id="CAB5049576.1"/>
    </source>
</evidence>
<dbReference type="AlphaFoldDB" id="A0A6J7T944"/>
<name>A0A6J7T944_9ZZZZ</name>
<organism evidence="1">
    <name type="scientific">freshwater metagenome</name>
    <dbReference type="NCBI Taxonomy" id="449393"/>
    <lineage>
        <taxon>unclassified sequences</taxon>
        <taxon>metagenomes</taxon>
        <taxon>ecological metagenomes</taxon>
    </lineage>
</organism>